<organism evidence="3 4">
    <name type="scientific">Aquilegia coerulea</name>
    <name type="common">Rocky mountain columbine</name>
    <dbReference type="NCBI Taxonomy" id="218851"/>
    <lineage>
        <taxon>Eukaryota</taxon>
        <taxon>Viridiplantae</taxon>
        <taxon>Streptophyta</taxon>
        <taxon>Embryophyta</taxon>
        <taxon>Tracheophyta</taxon>
        <taxon>Spermatophyta</taxon>
        <taxon>Magnoliopsida</taxon>
        <taxon>Ranunculales</taxon>
        <taxon>Ranunculaceae</taxon>
        <taxon>Thalictroideae</taxon>
        <taxon>Aquilegia</taxon>
    </lineage>
</organism>
<dbReference type="CDD" id="cd20405">
    <property type="entry name" value="Tudor_Agenet_AtDUF_rpt1_3"/>
    <property type="match status" value="2"/>
</dbReference>
<dbReference type="InterPro" id="IPR008395">
    <property type="entry name" value="Agenet-like_dom"/>
</dbReference>
<accession>A0A2G5EYW1</accession>
<dbReference type="SMART" id="SM00743">
    <property type="entry name" value="Agenet"/>
    <property type="match status" value="4"/>
</dbReference>
<dbReference type="InParanoid" id="A0A2G5EYW1"/>
<gene>
    <name evidence="3" type="ORF">AQUCO_00300463v1</name>
</gene>
<keyword evidence="4" id="KW-1185">Reference proteome</keyword>
<dbReference type="Gene3D" id="2.30.30.140">
    <property type="match status" value="2"/>
</dbReference>
<dbReference type="PANTHER" id="PTHR31917:SF147">
    <property type="entry name" value="AGENET DOMAIN-CONTAINING PROTEIN"/>
    <property type="match status" value="1"/>
</dbReference>
<evidence type="ECO:0000256" key="1">
    <source>
        <dbReference type="SAM" id="MobiDB-lite"/>
    </source>
</evidence>
<feature type="domain" description="Agenet" evidence="2">
    <location>
        <begin position="290"/>
        <end position="346"/>
    </location>
</feature>
<feature type="domain" description="Agenet" evidence="2">
    <location>
        <begin position="77"/>
        <end position="133"/>
    </location>
</feature>
<dbReference type="Pfam" id="PF05641">
    <property type="entry name" value="Agenet"/>
    <property type="match status" value="4"/>
</dbReference>
<dbReference type="PANTHER" id="PTHR31917">
    <property type="entry name" value="AGENET DOMAIN-CONTAINING PROTEIN-RELATED"/>
    <property type="match status" value="1"/>
</dbReference>
<evidence type="ECO:0000313" key="4">
    <source>
        <dbReference type="Proteomes" id="UP000230069"/>
    </source>
</evidence>
<dbReference type="FunCoup" id="A0A2G5EYW1">
    <property type="interactions" value="557"/>
</dbReference>
<name>A0A2G5EYW1_AQUCA</name>
<dbReference type="OrthoDB" id="2020707at2759"/>
<feature type="domain" description="Agenet" evidence="2">
    <location>
        <begin position="5"/>
        <end position="75"/>
    </location>
</feature>
<proteinExistence type="predicted"/>
<reference evidence="3 4" key="1">
    <citation type="submission" date="2017-09" db="EMBL/GenBank/DDBJ databases">
        <title>WGS assembly of Aquilegia coerulea Goldsmith.</title>
        <authorList>
            <person name="Hodges S."/>
            <person name="Kramer E."/>
            <person name="Nordborg M."/>
            <person name="Tomkins J."/>
            <person name="Borevitz J."/>
            <person name="Derieg N."/>
            <person name="Yan J."/>
            <person name="Mihaltcheva S."/>
            <person name="Hayes R.D."/>
            <person name="Rokhsar D."/>
        </authorList>
    </citation>
    <scope>NUCLEOTIDE SEQUENCE [LARGE SCALE GENOMIC DNA]</scope>
    <source>
        <strain evidence="4">cv. Goldsmith</strain>
    </source>
</reference>
<feature type="domain" description="Agenet" evidence="2">
    <location>
        <begin position="219"/>
        <end position="287"/>
    </location>
</feature>
<dbReference type="AlphaFoldDB" id="A0A2G5EYW1"/>
<dbReference type="InterPro" id="IPR014002">
    <property type="entry name" value="Agenet_dom_plant"/>
</dbReference>
<evidence type="ECO:0000259" key="2">
    <source>
        <dbReference type="SMART" id="SM00743"/>
    </source>
</evidence>
<dbReference type="EMBL" id="KZ305020">
    <property type="protein sequence ID" value="PIA60955.1"/>
    <property type="molecule type" value="Genomic_DNA"/>
</dbReference>
<dbReference type="CDD" id="cd20406">
    <property type="entry name" value="Tudor_Agenet_AtDUF_rpt2_4"/>
    <property type="match status" value="2"/>
</dbReference>
<sequence>MGDLDLFSKGMEVEVCSDDVGLRGAWFTATVLRSNLKKNKICVEYKTLIANEKDNKPLREFVNVVNLRPIPPREIQRSFQSSDEVDAYHNDGWWEGVVIKVLDNSRYSVYFRSGKEQIDFNESQLRIHREWVNGIWVPPMMEEEEKKKVEELPFSQQKKQVEKKKKNQQQKVEKKEELPLSQQQQKVEKKEELPLSQQQHKQVQKMKKNQNKTSSKLEVEFNEGMHVEVSSDEEGFVGAWYTATVVKVIGKNRFLVEYQTLRTDDESELLKEEVDDLHIRPPPPEVPQVDSFSRLEEVDAMYHDGWWVGVISKVLGNSRYIVYFREGNEEIEFGSSQLRLHQDWINGKWLRLSEALLREVKEV</sequence>
<dbReference type="Proteomes" id="UP000230069">
    <property type="component" value="Unassembled WGS sequence"/>
</dbReference>
<protein>
    <recommendedName>
        <fullName evidence="2">Agenet domain-containing protein</fullName>
    </recommendedName>
</protein>
<feature type="region of interest" description="Disordered" evidence="1">
    <location>
        <begin position="156"/>
        <end position="214"/>
    </location>
</feature>
<dbReference type="STRING" id="218851.A0A2G5EYW1"/>
<evidence type="ECO:0000313" key="3">
    <source>
        <dbReference type="EMBL" id="PIA60955.1"/>
    </source>
</evidence>